<dbReference type="InterPro" id="IPR013563">
    <property type="entry name" value="Oligopep_ABC_C"/>
</dbReference>
<dbReference type="Pfam" id="PF08352">
    <property type="entry name" value="oligo_HPY"/>
    <property type="match status" value="1"/>
</dbReference>
<gene>
    <name evidence="8" type="ORF">PSQ19_07850</name>
</gene>
<dbReference type="PANTHER" id="PTHR43776">
    <property type="entry name" value="TRANSPORT ATP-BINDING PROTEIN"/>
    <property type="match status" value="1"/>
</dbReference>
<organism evidence="8 9">
    <name type="scientific">Devosia algicola</name>
    <dbReference type="NCBI Taxonomy" id="3026418"/>
    <lineage>
        <taxon>Bacteria</taxon>
        <taxon>Pseudomonadati</taxon>
        <taxon>Pseudomonadota</taxon>
        <taxon>Alphaproteobacteria</taxon>
        <taxon>Hyphomicrobiales</taxon>
        <taxon>Devosiaceae</taxon>
        <taxon>Devosia</taxon>
    </lineage>
</organism>
<evidence type="ECO:0000256" key="4">
    <source>
        <dbReference type="ARBA" id="ARBA00022741"/>
    </source>
</evidence>
<dbReference type="EMBL" id="CP118246">
    <property type="protein sequence ID" value="WDR03926.1"/>
    <property type="molecule type" value="Genomic_DNA"/>
</dbReference>
<name>A0ABY7YRN3_9HYPH</name>
<dbReference type="Pfam" id="PF00005">
    <property type="entry name" value="ABC_tran"/>
    <property type="match status" value="1"/>
</dbReference>
<comment type="subcellular location">
    <subcellularLocation>
        <location evidence="1">Cell inner membrane</location>
        <topology evidence="1">Peripheral membrane protein</topology>
    </subcellularLocation>
</comment>
<dbReference type="InterPro" id="IPR050319">
    <property type="entry name" value="ABC_transp_ATP-bind"/>
</dbReference>
<evidence type="ECO:0000313" key="8">
    <source>
        <dbReference type="EMBL" id="WDR03926.1"/>
    </source>
</evidence>
<dbReference type="InterPro" id="IPR017871">
    <property type="entry name" value="ABC_transporter-like_CS"/>
</dbReference>
<dbReference type="PANTHER" id="PTHR43776:SF7">
    <property type="entry name" value="D,D-DIPEPTIDE TRANSPORT ATP-BINDING PROTEIN DDPF-RELATED"/>
    <property type="match status" value="1"/>
</dbReference>
<evidence type="ECO:0000256" key="1">
    <source>
        <dbReference type="ARBA" id="ARBA00004417"/>
    </source>
</evidence>
<feature type="domain" description="ABC transporter" evidence="7">
    <location>
        <begin position="6"/>
        <end position="261"/>
    </location>
</feature>
<evidence type="ECO:0000313" key="9">
    <source>
        <dbReference type="Proteomes" id="UP001220530"/>
    </source>
</evidence>
<feature type="region of interest" description="Disordered" evidence="6">
    <location>
        <begin position="267"/>
        <end position="289"/>
    </location>
</feature>
<dbReference type="RefSeq" id="WP_282220313.1">
    <property type="nucleotide sequence ID" value="NZ_CP118246.1"/>
</dbReference>
<accession>A0ABY7YRN3</accession>
<keyword evidence="4" id="KW-0547">Nucleotide-binding</keyword>
<dbReference type="PROSITE" id="PS00211">
    <property type="entry name" value="ABC_TRANSPORTER_1"/>
    <property type="match status" value="1"/>
</dbReference>
<dbReference type="Proteomes" id="UP001220530">
    <property type="component" value="Chromosome"/>
</dbReference>
<dbReference type="InterPro" id="IPR003439">
    <property type="entry name" value="ABC_transporter-like_ATP-bd"/>
</dbReference>
<keyword evidence="9" id="KW-1185">Reference proteome</keyword>
<keyword evidence="3" id="KW-0813">Transport</keyword>
<dbReference type="SMART" id="SM00382">
    <property type="entry name" value="AAA"/>
    <property type="match status" value="1"/>
</dbReference>
<dbReference type="InterPro" id="IPR027417">
    <property type="entry name" value="P-loop_NTPase"/>
</dbReference>
<comment type="similarity">
    <text evidence="2">Belongs to the ABC transporter superfamily.</text>
</comment>
<evidence type="ECO:0000256" key="2">
    <source>
        <dbReference type="ARBA" id="ARBA00005417"/>
    </source>
</evidence>
<evidence type="ECO:0000256" key="3">
    <source>
        <dbReference type="ARBA" id="ARBA00022448"/>
    </source>
</evidence>
<keyword evidence="5 8" id="KW-0067">ATP-binding</keyword>
<dbReference type="CDD" id="cd03257">
    <property type="entry name" value="ABC_NikE_OppD_transporters"/>
    <property type="match status" value="1"/>
</dbReference>
<reference evidence="8 9" key="1">
    <citation type="submission" date="2023-02" db="EMBL/GenBank/DDBJ databases">
        <title>Devosia algicola sp. nov., isolated from the phycosphere of marine algae.</title>
        <authorList>
            <person name="Kim J.M."/>
            <person name="Lee J.K."/>
            <person name="Choi B.J."/>
            <person name="Bayburt H."/>
            <person name="Jeon C.O."/>
        </authorList>
    </citation>
    <scope>NUCLEOTIDE SEQUENCE [LARGE SCALE GENOMIC DNA]</scope>
    <source>
        <strain evidence="8 9">G20-9</strain>
    </source>
</reference>
<protein>
    <submittedName>
        <fullName evidence="8">ABC transporter ATP-binding protein</fullName>
    </submittedName>
</protein>
<dbReference type="NCBIfam" id="TIGR01727">
    <property type="entry name" value="oligo_HPY"/>
    <property type="match status" value="1"/>
</dbReference>
<dbReference type="GO" id="GO:0005524">
    <property type="term" value="F:ATP binding"/>
    <property type="evidence" value="ECO:0007669"/>
    <property type="project" value="UniProtKB-KW"/>
</dbReference>
<proteinExistence type="inferred from homology"/>
<dbReference type="SUPFAM" id="SSF52540">
    <property type="entry name" value="P-loop containing nucleoside triphosphate hydrolases"/>
    <property type="match status" value="1"/>
</dbReference>
<dbReference type="PROSITE" id="PS50893">
    <property type="entry name" value="ABC_TRANSPORTER_2"/>
    <property type="match status" value="1"/>
</dbReference>
<evidence type="ECO:0000256" key="6">
    <source>
        <dbReference type="SAM" id="MobiDB-lite"/>
    </source>
</evidence>
<evidence type="ECO:0000256" key="5">
    <source>
        <dbReference type="ARBA" id="ARBA00022840"/>
    </source>
</evidence>
<dbReference type="InterPro" id="IPR003593">
    <property type="entry name" value="AAA+_ATPase"/>
</dbReference>
<sequence length="330" mass="36074">MSDNILEVNGLSMHFPLSGGAFRKSTSVVRAVEDVSFSVKRGETFGVVGESGSGKTTLGRCIMRILTPTAGTIQYTGKAQEPVELVTSDDSLLRTIWRDIRMVFQDPQSSLNPRLPVIEIVGQCLRKSEKLSGSALADRVSTLLTNVGLRPEILHRYPGAFSGGQRQRLGIARALATNPQLVVADEAVSALDVSIQAQTLNLMQDLQEQFELTYIFIAHDLAVVEHICDRVAVMYLGQIVELADKDELFNNPKHPYTRALLNAVPVPDPRKRPEKRARRGAGEIPSGGVRPDACQFAPRCPHAQDICRNSSPPEKQIDGVAVLCHFAGEI</sequence>
<evidence type="ECO:0000259" key="7">
    <source>
        <dbReference type="PROSITE" id="PS50893"/>
    </source>
</evidence>
<dbReference type="Gene3D" id="3.40.50.300">
    <property type="entry name" value="P-loop containing nucleotide triphosphate hydrolases"/>
    <property type="match status" value="1"/>
</dbReference>